<evidence type="ECO:0000313" key="2">
    <source>
        <dbReference type="EMBL" id="KAF6715711.1"/>
    </source>
</evidence>
<organism evidence="2 3">
    <name type="scientific">Oryzias melastigma</name>
    <name type="common">Marine medaka</name>
    <dbReference type="NCBI Taxonomy" id="30732"/>
    <lineage>
        <taxon>Eukaryota</taxon>
        <taxon>Metazoa</taxon>
        <taxon>Chordata</taxon>
        <taxon>Craniata</taxon>
        <taxon>Vertebrata</taxon>
        <taxon>Euteleostomi</taxon>
        <taxon>Actinopterygii</taxon>
        <taxon>Neopterygii</taxon>
        <taxon>Teleostei</taxon>
        <taxon>Neoteleostei</taxon>
        <taxon>Acanthomorphata</taxon>
        <taxon>Ovalentaria</taxon>
        <taxon>Atherinomorphae</taxon>
        <taxon>Beloniformes</taxon>
        <taxon>Adrianichthyidae</taxon>
        <taxon>Oryziinae</taxon>
        <taxon>Oryzias</taxon>
    </lineage>
</organism>
<accession>A0A834EZR4</accession>
<comment type="caution">
    <text evidence="2">The sequence shown here is derived from an EMBL/GenBank/DDBJ whole genome shotgun (WGS) entry which is preliminary data.</text>
</comment>
<evidence type="ECO:0000256" key="1">
    <source>
        <dbReference type="SAM" id="Phobius"/>
    </source>
</evidence>
<name>A0A834EZR4_ORYME</name>
<dbReference type="EMBL" id="WKFB01001031">
    <property type="protein sequence ID" value="KAF6715711.1"/>
    <property type="molecule type" value="Genomic_DNA"/>
</dbReference>
<evidence type="ECO:0000313" key="3">
    <source>
        <dbReference type="Proteomes" id="UP000646548"/>
    </source>
</evidence>
<proteinExistence type="predicted"/>
<reference evidence="2" key="1">
    <citation type="journal article" name="BMC Genomics">
        <title>Long-read sequencing and de novo genome assembly of marine medaka (Oryzias melastigma).</title>
        <authorList>
            <person name="Liang P."/>
            <person name="Saqib H.S.A."/>
            <person name="Ni X."/>
            <person name="Shen Y."/>
        </authorList>
    </citation>
    <scope>NUCLEOTIDE SEQUENCE</scope>
    <source>
        <strain evidence="2">Bigg-433</strain>
    </source>
</reference>
<feature type="transmembrane region" description="Helical" evidence="1">
    <location>
        <begin position="36"/>
        <end position="54"/>
    </location>
</feature>
<protein>
    <submittedName>
        <fullName evidence="2">Uncharacterized protein</fullName>
    </submittedName>
</protein>
<gene>
    <name evidence="2" type="ORF">FQA47_013127</name>
</gene>
<keyword evidence="1" id="KW-0472">Membrane</keyword>
<keyword evidence="1" id="KW-1133">Transmembrane helix</keyword>
<dbReference type="AlphaFoldDB" id="A0A834EZR4"/>
<dbReference type="Proteomes" id="UP000646548">
    <property type="component" value="Unassembled WGS sequence"/>
</dbReference>
<sequence length="63" mass="7160">MTTVLFQSVPLIRQSFYSRTFTSIGVSFALQGRTALSSRLLLTFIIIIFTHISLRQLRLLVSV</sequence>
<keyword evidence="1" id="KW-0812">Transmembrane</keyword>